<dbReference type="EMBL" id="CP136051">
    <property type="protein sequence ID" value="WOK04903.1"/>
    <property type="molecule type" value="Genomic_DNA"/>
</dbReference>
<dbReference type="Gene3D" id="3.30.565.10">
    <property type="entry name" value="Histidine kinase-like ATPase, C-terminal domain"/>
    <property type="match status" value="1"/>
</dbReference>
<keyword evidence="11" id="KW-0472">Membrane</keyword>
<dbReference type="Gene3D" id="1.25.40.10">
    <property type="entry name" value="Tetratricopeptide repeat domain"/>
    <property type="match status" value="2"/>
</dbReference>
<evidence type="ECO:0000256" key="5">
    <source>
        <dbReference type="ARBA" id="ARBA00022741"/>
    </source>
</evidence>
<gene>
    <name evidence="13" type="ORF">RT717_17615</name>
</gene>
<dbReference type="InterPro" id="IPR011712">
    <property type="entry name" value="Sig_transdc_His_kin_sub3_dim/P"/>
</dbReference>
<evidence type="ECO:0000256" key="1">
    <source>
        <dbReference type="ARBA" id="ARBA00000085"/>
    </source>
</evidence>
<evidence type="ECO:0000256" key="10">
    <source>
        <dbReference type="SAM" id="Coils"/>
    </source>
</evidence>
<evidence type="ECO:0000313" key="14">
    <source>
        <dbReference type="Proteomes" id="UP001302349"/>
    </source>
</evidence>
<evidence type="ECO:0000256" key="8">
    <source>
        <dbReference type="ARBA" id="ARBA00023012"/>
    </source>
</evidence>
<dbReference type="InterPro" id="IPR003594">
    <property type="entry name" value="HATPase_dom"/>
</dbReference>
<keyword evidence="11" id="KW-0812">Transmembrane</keyword>
<dbReference type="SMART" id="SM00028">
    <property type="entry name" value="TPR"/>
    <property type="match status" value="5"/>
</dbReference>
<evidence type="ECO:0000256" key="9">
    <source>
        <dbReference type="PROSITE-ProRule" id="PRU00339"/>
    </source>
</evidence>
<sequence length="641" mass="72597">MVKSSPGIVGYIVFPFLLLLINGRLLSQEVTTSKIDALKSQLPSAGVMDKIRLLNEICDEFENFIPDSSLNYATRALMLSEQAASKEGMITSLNNIGHYYDIKADSERSLEYFHKSISIAREIGNKQLEAYCLNFIARVQFSLVNYPGAIDYYLQSLVLREQLGDSLGIALIHGNLGNLYRTTKDYKSAEKHLLKALELNISFGDTSRFLSDYLNLGVLSHNMNKLGKAREYDEQGVFFAEKTNNLNALSIILGNYAMVFADQGDFPKALDYLGRSLKLKEEVIRKPASTVHAYAKYQQLYLDYDFYQKSIDSGEKAMEFLVRYPNRDMEQKVLKRLAEAHSALGYYKEGYEYMLKSEAVKDSVFNKEKSRQVKQLNAIYETTKKDLKITQQEGEIKLISAASLFKTRLAWAIAIGMLLLFGSVYLYRSRKYALNANAMQERFSRQLLSSHEEERKRISRDLHDSVGQSLILIKNKVTLNQDDTTATMVSKALEEVRTISKALHPAVLDRLGLTASIKKLVNDVDEVTDIFFTEEIDTIDNIFSREHELQIYRIVQEALNNMIKHAQTESAIVRVTLEARKVIVTVQDYGVGFDLTEKPETIHSLGMKTLKERTQMVGGKILIESTKGKGTSVTLVINKPA</sequence>
<proteinExistence type="predicted"/>
<keyword evidence="6 13" id="KW-0418">Kinase</keyword>
<dbReference type="InterPro" id="IPR036890">
    <property type="entry name" value="HATPase_C_sf"/>
</dbReference>
<dbReference type="Pfam" id="PF02518">
    <property type="entry name" value="HATPase_c"/>
    <property type="match status" value="1"/>
</dbReference>
<feature type="coiled-coil region" evidence="10">
    <location>
        <begin position="366"/>
        <end position="393"/>
    </location>
</feature>
<name>A0ABZ0IIQ2_9BACT</name>
<keyword evidence="11" id="KW-1133">Transmembrane helix</keyword>
<dbReference type="SUPFAM" id="SSF48452">
    <property type="entry name" value="TPR-like"/>
    <property type="match status" value="2"/>
</dbReference>
<dbReference type="Pfam" id="PF07730">
    <property type="entry name" value="HisKA_3"/>
    <property type="match status" value="1"/>
</dbReference>
<dbReference type="Pfam" id="PF13181">
    <property type="entry name" value="TPR_8"/>
    <property type="match status" value="1"/>
</dbReference>
<keyword evidence="7" id="KW-0067">ATP-binding</keyword>
<dbReference type="RefSeq" id="WP_317487701.1">
    <property type="nucleotide sequence ID" value="NZ_CP136051.1"/>
</dbReference>
<dbReference type="InterPro" id="IPR005467">
    <property type="entry name" value="His_kinase_dom"/>
</dbReference>
<evidence type="ECO:0000259" key="12">
    <source>
        <dbReference type="PROSITE" id="PS50109"/>
    </source>
</evidence>
<dbReference type="PROSITE" id="PS50109">
    <property type="entry name" value="HIS_KIN"/>
    <property type="match status" value="1"/>
</dbReference>
<dbReference type="EC" id="2.7.13.3" evidence="2"/>
<evidence type="ECO:0000256" key="11">
    <source>
        <dbReference type="SAM" id="Phobius"/>
    </source>
</evidence>
<keyword evidence="9" id="KW-0802">TPR repeat</keyword>
<dbReference type="SMART" id="SM00387">
    <property type="entry name" value="HATPase_c"/>
    <property type="match status" value="1"/>
</dbReference>
<organism evidence="13 14">
    <name type="scientific">Imperialibacter roseus</name>
    <dbReference type="NCBI Taxonomy" id="1324217"/>
    <lineage>
        <taxon>Bacteria</taxon>
        <taxon>Pseudomonadati</taxon>
        <taxon>Bacteroidota</taxon>
        <taxon>Cytophagia</taxon>
        <taxon>Cytophagales</taxon>
        <taxon>Flammeovirgaceae</taxon>
        <taxon>Imperialibacter</taxon>
    </lineage>
</organism>
<evidence type="ECO:0000256" key="4">
    <source>
        <dbReference type="ARBA" id="ARBA00022679"/>
    </source>
</evidence>
<keyword evidence="14" id="KW-1185">Reference proteome</keyword>
<keyword evidence="3" id="KW-0597">Phosphoprotein</keyword>
<reference evidence="13 14" key="1">
    <citation type="journal article" date="2023" name="Microbiol. Resour. Announc.">
        <title>Complete Genome Sequence of Imperialibacter roseus strain P4T.</title>
        <authorList>
            <person name="Tizabi D.R."/>
            <person name="Bachvaroff T."/>
            <person name="Hill R.T."/>
        </authorList>
    </citation>
    <scope>NUCLEOTIDE SEQUENCE [LARGE SCALE GENOMIC DNA]</scope>
    <source>
        <strain evidence="13 14">P4T</strain>
    </source>
</reference>
<comment type="catalytic activity">
    <reaction evidence="1">
        <text>ATP + protein L-histidine = ADP + protein N-phospho-L-histidine.</text>
        <dbReference type="EC" id="2.7.13.3"/>
    </reaction>
</comment>
<dbReference type="Pfam" id="PF13424">
    <property type="entry name" value="TPR_12"/>
    <property type="match status" value="1"/>
</dbReference>
<feature type="domain" description="Histidine kinase" evidence="12">
    <location>
        <begin position="461"/>
        <end position="641"/>
    </location>
</feature>
<evidence type="ECO:0000256" key="6">
    <source>
        <dbReference type="ARBA" id="ARBA00022777"/>
    </source>
</evidence>
<evidence type="ECO:0000256" key="7">
    <source>
        <dbReference type="ARBA" id="ARBA00022840"/>
    </source>
</evidence>
<dbReference type="InterPro" id="IPR019734">
    <property type="entry name" value="TPR_rpt"/>
</dbReference>
<feature type="repeat" description="TPR" evidence="9">
    <location>
        <begin position="170"/>
        <end position="203"/>
    </location>
</feature>
<dbReference type="PROSITE" id="PS50005">
    <property type="entry name" value="TPR"/>
    <property type="match status" value="1"/>
</dbReference>
<evidence type="ECO:0000256" key="3">
    <source>
        <dbReference type="ARBA" id="ARBA00022553"/>
    </source>
</evidence>
<dbReference type="InterPro" id="IPR050482">
    <property type="entry name" value="Sensor_HK_TwoCompSys"/>
</dbReference>
<dbReference type="InterPro" id="IPR011990">
    <property type="entry name" value="TPR-like_helical_dom_sf"/>
</dbReference>
<keyword evidence="10" id="KW-0175">Coiled coil</keyword>
<dbReference type="PANTHER" id="PTHR24421">
    <property type="entry name" value="NITRATE/NITRITE SENSOR PROTEIN NARX-RELATED"/>
    <property type="match status" value="1"/>
</dbReference>
<evidence type="ECO:0000313" key="13">
    <source>
        <dbReference type="EMBL" id="WOK04903.1"/>
    </source>
</evidence>
<dbReference type="SUPFAM" id="SSF55874">
    <property type="entry name" value="ATPase domain of HSP90 chaperone/DNA topoisomerase II/histidine kinase"/>
    <property type="match status" value="1"/>
</dbReference>
<dbReference type="Proteomes" id="UP001302349">
    <property type="component" value="Chromosome"/>
</dbReference>
<protein>
    <recommendedName>
        <fullName evidence="2">histidine kinase</fullName>
        <ecNumber evidence="2">2.7.13.3</ecNumber>
    </recommendedName>
</protein>
<keyword evidence="8" id="KW-0902">Two-component regulatory system</keyword>
<accession>A0ABZ0IIQ2</accession>
<evidence type="ECO:0000256" key="2">
    <source>
        <dbReference type="ARBA" id="ARBA00012438"/>
    </source>
</evidence>
<keyword evidence="4" id="KW-0808">Transferase</keyword>
<dbReference type="GO" id="GO:0016301">
    <property type="term" value="F:kinase activity"/>
    <property type="evidence" value="ECO:0007669"/>
    <property type="project" value="UniProtKB-KW"/>
</dbReference>
<keyword evidence="5" id="KW-0547">Nucleotide-binding</keyword>
<dbReference type="Gene3D" id="1.20.5.1930">
    <property type="match status" value="1"/>
</dbReference>
<feature type="transmembrane region" description="Helical" evidence="11">
    <location>
        <begin position="409"/>
        <end position="427"/>
    </location>
</feature>
<dbReference type="PANTHER" id="PTHR24421:SF10">
    <property type="entry name" value="NITRATE_NITRITE SENSOR PROTEIN NARQ"/>
    <property type="match status" value="1"/>
</dbReference>
<dbReference type="CDD" id="cd16917">
    <property type="entry name" value="HATPase_UhpB-NarQ-NarX-like"/>
    <property type="match status" value="1"/>
</dbReference>